<protein>
    <submittedName>
        <fullName evidence="6">DNA-binding transcriptional LysR family regulator</fullName>
    </submittedName>
</protein>
<evidence type="ECO:0000256" key="2">
    <source>
        <dbReference type="ARBA" id="ARBA00023015"/>
    </source>
</evidence>
<comment type="similarity">
    <text evidence="1">Belongs to the LysR transcriptional regulatory family.</text>
</comment>
<name>A0A7Z0AAC5_9MICO</name>
<evidence type="ECO:0000256" key="1">
    <source>
        <dbReference type="ARBA" id="ARBA00009437"/>
    </source>
</evidence>
<dbReference type="SUPFAM" id="SSF46785">
    <property type="entry name" value="Winged helix' DNA-binding domain"/>
    <property type="match status" value="1"/>
</dbReference>
<dbReference type="GO" id="GO:0032993">
    <property type="term" value="C:protein-DNA complex"/>
    <property type="evidence" value="ECO:0007669"/>
    <property type="project" value="TreeGrafter"/>
</dbReference>
<evidence type="ECO:0000256" key="3">
    <source>
        <dbReference type="ARBA" id="ARBA00023125"/>
    </source>
</evidence>
<dbReference type="Pfam" id="PF03466">
    <property type="entry name" value="LysR_substrate"/>
    <property type="match status" value="1"/>
</dbReference>
<keyword evidence="3 6" id="KW-0238">DNA-binding</keyword>
<dbReference type="Pfam" id="PF00126">
    <property type="entry name" value="HTH_1"/>
    <property type="match status" value="1"/>
</dbReference>
<feature type="domain" description="HTH lysR-type" evidence="5">
    <location>
        <begin position="4"/>
        <end position="61"/>
    </location>
</feature>
<organism evidence="6 7">
    <name type="scientific">Spelaeicoccus albus</name>
    <dbReference type="NCBI Taxonomy" id="1280376"/>
    <lineage>
        <taxon>Bacteria</taxon>
        <taxon>Bacillati</taxon>
        <taxon>Actinomycetota</taxon>
        <taxon>Actinomycetes</taxon>
        <taxon>Micrococcales</taxon>
        <taxon>Brevibacteriaceae</taxon>
        <taxon>Spelaeicoccus</taxon>
    </lineage>
</organism>
<dbReference type="PANTHER" id="PTHR30346:SF0">
    <property type="entry name" value="HCA OPERON TRANSCRIPTIONAL ACTIVATOR HCAR"/>
    <property type="match status" value="1"/>
</dbReference>
<comment type="caution">
    <text evidence="6">The sequence shown here is derived from an EMBL/GenBank/DDBJ whole genome shotgun (WGS) entry which is preliminary data.</text>
</comment>
<dbReference type="InterPro" id="IPR000847">
    <property type="entry name" value="LysR_HTH_N"/>
</dbReference>
<keyword evidence="7" id="KW-1185">Reference proteome</keyword>
<reference evidence="6 7" key="1">
    <citation type="submission" date="2020-07" db="EMBL/GenBank/DDBJ databases">
        <title>Sequencing the genomes of 1000 actinobacteria strains.</title>
        <authorList>
            <person name="Klenk H.-P."/>
        </authorList>
    </citation>
    <scope>NUCLEOTIDE SEQUENCE [LARGE SCALE GENOMIC DNA]</scope>
    <source>
        <strain evidence="6 7">DSM 26341</strain>
    </source>
</reference>
<evidence type="ECO:0000259" key="5">
    <source>
        <dbReference type="PROSITE" id="PS50931"/>
    </source>
</evidence>
<dbReference type="InterPro" id="IPR036390">
    <property type="entry name" value="WH_DNA-bd_sf"/>
</dbReference>
<dbReference type="Gene3D" id="3.40.190.10">
    <property type="entry name" value="Periplasmic binding protein-like II"/>
    <property type="match status" value="2"/>
</dbReference>
<dbReference type="InterPro" id="IPR036388">
    <property type="entry name" value="WH-like_DNA-bd_sf"/>
</dbReference>
<keyword evidence="2" id="KW-0805">Transcription regulation</keyword>
<dbReference type="GO" id="GO:0003677">
    <property type="term" value="F:DNA binding"/>
    <property type="evidence" value="ECO:0007669"/>
    <property type="project" value="UniProtKB-KW"/>
</dbReference>
<evidence type="ECO:0000256" key="4">
    <source>
        <dbReference type="ARBA" id="ARBA00023163"/>
    </source>
</evidence>
<proteinExistence type="inferred from homology"/>
<dbReference type="SUPFAM" id="SSF53850">
    <property type="entry name" value="Periplasmic binding protein-like II"/>
    <property type="match status" value="1"/>
</dbReference>
<dbReference type="GO" id="GO:0003700">
    <property type="term" value="F:DNA-binding transcription factor activity"/>
    <property type="evidence" value="ECO:0007669"/>
    <property type="project" value="InterPro"/>
</dbReference>
<dbReference type="EMBL" id="JACBZP010000001">
    <property type="protein sequence ID" value="NYI67217.1"/>
    <property type="molecule type" value="Genomic_DNA"/>
</dbReference>
<evidence type="ECO:0000313" key="7">
    <source>
        <dbReference type="Proteomes" id="UP000539111"/>
    </source>
</evidence>
<dbReference type="PROSITE" id="PS50931">
    <property type="entry name" value="HTH_LYSR"/>
    <property type="match status" value="1"/>
</dbReference>
<dbReference type="PANTHER" id="PTHR30346">
    <property type="entry name" value="TRANSCRIPTIONAL DUAL REGULATOR HCAR-RELATED"/>
    <property type="match status" value="1"/>
</dbReference>
<keyword evidence="4" id="KW-0804">Transcription</keyword>
<gene>
    <name evidence="6" type="ORF">BJY26_001523</name>
</gene>
<dbReference type="FunFam" id="1.10.10.10:FF:000001">
    <property type="entry name" value="LysR family transcriptional regulator"/>
    <property type="match status" value="1"/>
</dbReference>
<dbReference type="AlphaFoldDB" id="A0A7Z0AAC5"/>
<evidence type="ECO:0000313" key="6">
    <source>
        <dbReference type="EMBL" id="NYI67217.1"/>
    </source>
</evidence>
<dbReference type="Gene3D" id="1.10.10.10">
    <property type="entry name" value="Winged helix-like DNA-binding domain superfamily/Winged helix DNA-binding domain"/>
    <property type="match status" value="1"/>
</dbReference>
<dbReference type="PRINTS" id="PR00039">
    <property type="entry name" value="HTHLYSR"/>
</dbReference>
<accession>A0A7Z0AAC5</accession>
<dbReference type="Proteomes" id="UP000539111">
    <property type="component" value="Unassembled WGS sequence"/>
</dbReference>
<sequence length="311" mass="34118">MARVTLRQLEYFVAAAETGSVTAAAGRVYLSQSAISTALAELEETLGVQLFIRHARGLTVTTVGRQILLEARQLLGQVDELHSNAQDLSGSFSGKLSIGCYSTLAPLLLPPIIDAFLTEHPGVDLDFTVGSHADLCDKLRDGTCDVALLYDYDFATDLFPADLTKLRLQSIPPHVVLHPDHKLAKLKSVPLEKLVDEPMILFDLPPGGDYFKSLFERRGMSPTIRFRTTEFELVRSLVARGLGYSILTQHTETGVSYENRPFVTRPVKDASIGLAVVAAHLAGARLTRRASAFIEECDRTLGERRQQSALN</sequence>
<dbReference type="InterPro" id="IPR005119">
    <property type="entry name" value="LysR_subst-bd"/>
</dbReference>